<feature type="transmembrane region" description="Helical" evidence="2">
    <location>
        <begin position="286"/>
        <end position="304"/>
    </location>
</feature>
<dbReference type="GO" id="GO:0016020">
    <property type="term" value="C:membrane"/>
    <property type="evidence" value="ECO:0007669"/>
    <property type="project" value="TreeGrafter"/>
</dbReference>
<dbReference type="GO" id="GO:0016747">
    <property type="term" value="F:acyltransferase activity, transferring groups other than amino-acyl groups"/>
    <property type="evidence" value="ECO:0007669"/>
    <property type="project" value="InterPro"/>
</dbReference>
<feature type="transmembrane region" description="Helical" evidence="2">
    <location>
        <begin position="54"/>
        <end position="74"/>
    </location>
</feature>
<reference evidence="5 6" key="1">
    <citation type="submission" date="2017-10" db="EMBL/GenBank/DDBJ databases">
        <title>Sequencing the genomes of 1000 actinobacteria strains.</title>
        <authorList>
            <person name="Klenk H.-P."/>
        </authorList>
    </citation>
    <scope>NUCLEOTIDE SEQUENCE [LARGE SCALE GENOMIC DNA]</scope>
    <source>
        <strain evidence="5 6">DSM 21863</strain>
    </source>
</reference>
<feature type="transmembrane region" description="Helical" evidence="2">
    <location>
        <begin position="375"/>
        <end position="395"/>
    </location>
</feature>
<organism evidence="5 6">
    <name type="scientific">Isoptericola jiangsuensis</name>
    <dbReference type="NCBI Taxonomy" id="548579"/>
    <lineage>
        <taxon>Bacteria</taxon>
        <taxon>Bacillati</taxon>
        <taxon>Actinomycetota</taxon>
        <taxon>Actinomycetes</taxon>
        <taxon>Micrococcales</taxon>
        <taxon>Promicromonosporaceae</taxon>
        <taxon>Isoptericola</taxon>
    </lineage>
</organism>
<proteinExistence type="predicted"/>
<feature type="compositionally biased region" description="Low complexity" evidence="1">
    <location>
        <begin position="9"/>
        <end position="20"/>
    </location>
</feature>
<keyword evidence="2" id="KW-0472">Membrane</keyword>
<dbReference type="InterPro" id="IPR002656">
    <property type="entry name" value="Acyl_transf_3_dom"/>
</dbReference>
<accession>A0A2A9ETV4</accession>
<feature type="transmembrane region" description="Helical" evidence="2">
    <location>
        <begin position="166"/>
        <end position="183"/>
    </location>
</feature>
<dbReference type="Proteomes" id="UP000224130">
    <property type="component" value="Unassembled WGS sequence"/>
</dbReference>
<dbReference type="AlphaFoldDB" id="A0A2A9ETV4"/>
<comment type="caution">
    <text evidence="5">The sequence shown here is derived from an EMBL/GenBank/DDBJ whole genome shotgun (WGS) entry which is preliminary data.</text>
</comment>
<feature type="transmembrane region" description="Helical" evidence="2">
    <location>
        <begin position="352"/>
        <end position="369"/>
    </location>
</feature>
<feature type="transmembrane region" description="Helical" evidence="2">
    <location>
        <begin position="241"/>
        <end position="265"/>
    </location>
</feature>
<dbReference type="PANTHER" id="PTHR23028:SF53">
    <property type="entry name" value="ACYL_TRANSF_3 DOMAIN-CONTAINING PROTEIN"/>
    <property type="match status" value="1"/>
</dbReference>
<dbReference type="PANTHER" id="PTHR23028">
    <property type="entry name" value="ACETYLTRANSFERASE"/>
    <property type="match status" value="1"/>
</dbReference>
<gene>
    <name evidence="5" type="ORF">ATJ88_0611</name>
</gene>
<dbReference type="GO" id="GO:0009103">
    <property type="term" value="P:lipopolysaccharide biosynthetic process"/>
    <property type="evidence" value="ECO:0007669"/>
    <property type="project" value="TreeGrafter"/>
</dbReference>
<feature type="transmembrane region" description="Helical" evidence="2">
    <location>
        <begin position="32"/>
        <end position="48"/>
    </location>
</feature>
<dbReference type="Pfam" id="PF01757">
    <property type="entry name" value="Acyl_transf_3"/>
    <property type="match status" value="1"/>
</dbReference>
<dbReference type="EMBL" id="PDJJ01000001">
    <property type="protein sequence ID" value="PFG41961.1"/>
    <property type="molecule type" value="Genomic_DNA"/>
</dbReference>
<dbReference type="OrthoDB" id="3404679at2"/>
<feature type="transmembrane region" description="Helical" evidence="2">
    <location>
        <begin position="95"/>
        <end position="114"/>
    </location>
</feature>
<feature type="transmembrane region" description="Helical" evidence="2">
    <location>
        <begin position="310"/>
        <end position="331"/>
    </location>
</feature>
<evidence type="ECO:0000256" key="2">
    <source>
        <dbReference type="SAM" id="Phobius"/>
    </source>
</evidence>
<keyword evidence="2" id="KW-1133">Transmembrane helix</keyword>
<name>A0A2A9ETV4_9MICO</name>
<feature type="domain" description="SGNH" evidence="4">
    <location>
        <begin position="498"/>
        <end position="719"/>
    </location>
</feature>
<dbReference type="InterPro" id="IPR050879">
    <property type="entry name" value="Acyltransferase_3"/>
</dbReference>
<feature type="transmembrane region" description="Helical" evidence="2">
    <location>
        <begin position="410"/>
        <end position="431"/>
    </location>
</feature>
<dbReference type="InterPro" id="IPR043968">
    <property type="entry name" value="SGNH"/>
</dbReference>
<sequence length="729" mass="76527">MSRTTPVTAARPDAGAPRAAVGGGGNRADIQGLRALAVAAVVVFHLWPGVLTGGYVGVDVFFVLSGFLITSHLVRRPVGSPRALADFWARRVRRLIPAATLVLALTLVAAVVWLPSTVLAGTAREVAASALYVENWHLARSEADYLAADQAHSPVQHYWSLSIEEQFYLLWPVLLGAATWTALRVRRSRARRAAGPASASGDVPDQDARRTAARTAALVTGVVVVASLARSVQLTAAEPAAAYFVSTTRFWELGLGGLLAALLALRTTAGRPEVPDGPAARVLRPVAAWAGLAMIVVACLTFDADTPFPGTAALLPTVGTALVVAAAADPLRGGPGRLLGRRPVQWLGDASYSVYLWHWPLVVIVPVALDTDGPLVMVGVLAATLGLAALSRTWVEERLRHHPLLVRRRAATFVLLAVCVGVVAGAGTVVAQRTETAQREAAAAFAVAVEEAGDCLGATVERDPSCPRPAFVTPPLVAAEDRPVVYADGCWNNTPFTTRNTCTYGPADATTRIALVGNSHAGHWVPALTDALDTEGWRLTTYLQSVCYTVDDLLDIEGTGVAESCRDTNRWAVDQVVTGGYDLVVLSDRTNQPLADMPEDEQEAAAQAAYAETLAAFTDAGIPVLVLRDTPAMPADVPDCVALHPDDLDRCGAPPAVALEPDPLAAAAAADTTGLVSVTSVEDLMCDPDLCHAVVGGLVAYFDHGHLTATFARTLAPEVTGAVRDRLAG</sequence>
<evidence type="ECO:0000259" key="3">
    <source>
        <dbReference type="Pfam" id="PF01757"/>
    </source>
</evidence>
<feature type="domain" description="Acyltransferase 3" evidence="3">
    <location>
        <begin position="28"/>
        <end position="390"/>
    </location>
</feature>
<evidence type="ECO:0000256" key="1">
    <source>
        <dbReference type="SAM" id="MobiDB-lite"/>
    </source>
</evidence>
<evidence type="ECO:0000313" key="5">
    <source>
        <dbReference type="EMBL" id="PFG41961.1"/>
    </source>
</evidence>
<dbReference type="Pfam" id="PF19040">
    <property type="entry name" value="SGNH"/>
    <property type="match status" value="1"/>
</dbReference>
<keyword evidence="6" id="KW-1185">Reference proteome</keyword>
<evidence type="ECO:0000313" key="6">
    <source>
        <dbReference type="Proteomes" id="UP000224130"/>
    </source>
</evidence>
<evidence type="ECO:0000259" key="4">
    <source>
        <dbReference type="Pfam" id="PF19040"/>
    </source>
</evidence>
<feature type="region of interest" description="Disordered" evidence="1">
    <location>
        <begin position="1"/>
        <end position="24"/>
    </location>
</feature>
<feature type="transmembrane region" description="Helical" evidence="2">
    <location>
        <begin position="211"/>
        <end position="229"/>
    </location>
</feature>
<protein>
    <submittedName>
        <fullName evidence="5">Peptidoglycan/LPS O-acetylase OafA/YrhL</fullName>
    </submittedName>
</protein>
<keyword evidence="2" id="KW-0812">Transmembrane</keyword>
<dbReference type="RefSeq" id="WP_098462549.1">
    <property type="nucleotide sequence ID" value="NZ_PDJJ01000001.1"/>
</dbReference>